<evidence type="ECO:0000256" key="3">
    <source>
        <dbReference type="SAM" id="SignalP"/>
    </source>
</evidence>
<dbReference type="GO" id="GO:0016020">
    <property type="term" value="C:membrane"/>
    <property type="evidence" value="ECO:0007669"/>
    <property type="project" value="UniProtKB-SubCell"/>
</dbReference>
<feature type="chain" id="PRO_5002353568" description="Wall-associated receptor kinase galacturonan-binding domain-containing protein" evidence="3">
    <location>
        <begin position="18"/>
        <end position="362"/>
    </location>
</feature>
<keyword evidence="2 3" id="KW-0732">Signal</keyword>
<feature type="domain" description="Wall-associated receptor kinase galacturonan-binding" evidence="4">
    <location>
        <begin position="28"/>
        <end position="65"/>
    </location>
</feature>
<evidence type="ECO:0000313" key="5">
    <source>
        <dbReference type="EnsemblPlants" id="OGLUM06G09450.2"/>
    </source>
</evidence>
<dbReference type="Gramene" id="OGLUM06G09450.2">
    <property type="protein sequence ID" value="OGLUM06G09450.2"/>
    <property type="gene ID" value="OGLUM06G09450"/>
</dbReference>
<comment type="subcellular location">
    <subcellularLocation>
        <location evidence="1">Membrane</location>
        <topology evidence="1">Single-pass membrane protein</topology>
    </subcellularLocation>
</comment>
<evidence type="ECO:0000256" key="2">
    <source>
        <dbReference type="ARBA" id="ARBA00022729"/>
    </source>
</evidence>
<dbReference type="GO" id="GO:0030247">
    <property type="term" value="F:polysaccharide binding"/>
    <property type="evidence" value="ECO:0007669"/>
    <property type="project" value="InterPro"/>
</dbReference>
<dbReference type="InterPro" id="IPR025287">
    <property type="entry name" value="WAK_GUB"/>
</dbReference>
<dbReference type="PANTHER" id="PTHR33491">
    <property type="entry name" value="OSJNBA0016N04.9 PROTEIN"/>
    <property type="match status" value="1"/>
</dbReference>
<evidence type="ECO:0000313" key="6">
    <source>
        <dbReference type="Proteomes" id="UP000026961"/>
    </source>
</evidence>
<evidence type="ECO:0000256" key="1">
    <source>
        <dbReference type="ARBA" id="ARBA00004167"/>
    </source>
</evidence>
<protein>
    <recommendedName>
        <fullName evidence="4">Wall-associated receptor kinase galacturonan-binding domain-containing protein</fullName>
    </recommendedName>
</protein>
<evidence type="ECO:0000259" key="4">
    <source>
        <dbReference type="Pfam" id="PF13947"/>
    </source>
</evidence>
<accession>A0A0E0A7C5</accession>
<dbReference type="Pfam" id="PF13947">
    <property type="entry name" value="GUB_WAK_bind"/>
    <property type="match status" value="1"/>
</dbReference>
<reference evidence="5" key="1">
    <citation type="submission" date="2015-04" db="UniProtKB">
        <authorList>
            <consortium name="EnsemblPlants"/>
        </authorList>
    </citation>
    <scope>IDENTIFICATION</scope>
</reference>
<name>A0A0E0A7C5_9ORYZ</name>
<dbReference type="EnsemblPlants" id="OGLUM06G09450.2">
    <property type="protein sequence ID" value="OGLUM06G09450.2"/>
    <property type="gene ID" value="OGLUM06G09450"/>
</dbReference>
<dbReference type="AlphaFoldDB" id="A0A0E0A7C5"/>
<feature type="signal peptide" evidence="3">
    <location>
        <begin position="1"/>
        <end position="17"/>
    </location>
</feature>
<organism evidence="5">
    <name type="scientific">Oryza glumipatula</name>
    <dbReference type="NCBI Taxonomy" id="40148"/>
    <lineage>
        <taxon>Eukaryota</taxon>
        <taxon>Viridiplantae</taxon>
        <taxon>Streptophyta</taxon>
        <taxon>Embryophyta</taxon>
        <taxon>Tracheophyta</taxon>
        <taxon>Spermatophyta</taxon>
        <taxon>Magnoliopsida</taxon>
        <taxon>Liliopsida</taxon>
        <taxon>Poales</taxon>
        <taxon>Poaceae</taxon>
        <taxon>BOP clade</taxon>
        <taxon>Oryzoideae</taxon>
        <taxon>Oryzeae</taxon>
        <taxon>Oryzinae</taxon>
        <taxon>Oryza</taxon>
    </lineage>
</organism>
<dbReference type="HOGENOM" id="CLU_000288_43_10_1"/>
<keyword evidence="6" id="KW-1185">Reference proteome</keyword>
<sequence length="362" mass="37945">MALLALAVLILSPLATAAMVTTAGRRNCSGACGYLDIPYPFGIGPGCSLPGFNLSCEDEREGRPFAISGWSNMSMFVFGCGIKASLFIPGSGDEIGNCSIGCVDAQIMERLPPGPCFGIKCCAIPIHVNLRAFTLDISRTGGFDPWNQVTAFITNREGAGSSGDVTDVLAFVASAELDWAIPYKPNCKSALEDRSNYACISNNSKCEDSPIGGYLCYCLWGDGNPYVLAGCPDQTPPAPPGAQAPDHPETDCPTRCGNVSIPFPFGTKIGCFAKLHLYLACTPGAITNAPHLADGTVVTGISIDEGVLQVHEVSEPDGFLPGSNSDAPPLYALSDESGVVKWAIDHATCEQAKRSSSSGDYP</sequence>
<proteinExistence type="predicted"/>
<reference evidence="5" key="2">
    <citation type="submission" date="2018-05" db="EMBL/GenBank/DDBJ databases">
        <title>OgluRS3 (Oryza glumaepatula Reference Sequence Version 3).</title>
        <authorList>
            <person name="Zhang J."/>
            <person name="Kudrna D."/>
            <person name="Lee S."/>
            <person name="Talag J."/>
            <person name="Welchert J."/>
            <person name="Wing R.A."/>
        </authorList>
    </citation>
    <scope>NUCLEOTIDE SEQUENCE [LARGE SCALE GENOMIC DNA]</scope>
</reference>
<dbReference type="Proteomes" id="UP000026961">
    <property type="component" value="Chromosome 6"/>
</dbReference>